<dbReference type="InterPro" id="IPR015927">
    <property type="entry name" value="Peptidase_S24_S26A/B/C"/>
</dbReference>
<dbReference type="CDD" id="cd06529">
    <property type="entry name" value="S24_LexA-like"/>
    <property type="match status" value="1"/>
</dbReference>
<keyword evidence="1" id="KW-0805">Transcription regulation</keyword>
<evidence type="ECO:0000256" key="1">
    <source>
        <dbReference type="ARBA" id="ARBA00023015"/>
    </source>
</evidence>
<dbReference type="SUPFAM" id="SSF51306">
    <property type="entry name" value="LexA/Signal peptidase"/>
    <property type="match status" value="1"/>
</dbReference>
<dbReference type="Pfam" id="PF00717">
    <property type="entry name" value="Peptidase_S24"/>
    <property type="match status" value="1"/>
</dbReference>
<sequence length="254" mass="27137">MSCSMGTMVWGISPILKRGKTPIAPTPLVGHLPHMQKQNLDAFARGLKIIMDAEGWKMKPLSEAAGMGESGIRDLFRYSSAPKVSNAYAISQVLGRTVDEIIQIGKSGLLSDRPEVPVIAVAGRVGAGAEVYLVDAYGKGNGLFHVACPPQLNPHGIVAVEVEGDSMSPAYPPGTILFYSREALGVPTEAIGRVCVCEDASGRAWVKHIKPGLEEGTFSLISLNPHHDPQHGVRLQWAAPVKFSLPPEFVKIVG</sequence>
<dbReference type="AlphaFoldDB" id="A0A443LMI5"/>
<dbReference type="PANTHER" id="PTHR40661:SF1">
    <property type="entry name" value="HTH CRO_C1-TYPE DOMAIN-CONTAINING PROTEIN"/>
    <property type="match status" value="1"/>
</dbReference>
<organism evidence="5 6">
    <name type="scientific">Paenirhodobacter huangdaonensis</name>
    <dbReference type="NCBI Taxonomy" id="2501515"/>
    <lineage>
        <taxon>Bacteria</taxon>
        <taxon>Pseudomonadati</taxon>
        <taxon>Pseudomonadota</taxon>
        <taxon>Alphaproteobacteria</taxon>
        <taxon>Rhodobacterales</taxon>
        <taxon>Rhodobacter group</taxon>
        <taxon>Paenirhodobacter</taxon>
    </lineage>
</organism>
<dbReference type="EMBL" id="SAVA01000009">
    <property type="protein sequence ID" value="RWR50366.1"/>
    <property type="molecule type" value="Genomic_DNA"/>
</dbReference>
<dbReference type="Pfam" id="PF01381">
    <property type="entry name" value="HTH_3"/>
    <property type="match status" value="1"/>
</dbReference>
<evidence type="ECO:0000313" key="6">
    <source>
        <dbReference type="Proteomes" id="UP000288071"/>
    </source>
</evidence>
<feature type="domain" description="HTH cro/C1-type" evidence="4">
    <location>
        <begin position="47"/>
        <end position="101"/>
    </location>
</feature>
<evidence type="ECO:0000256" key="3">
    <source>
        <dbReference type="ARBA" id="ARBA00023163"/>
    </source>
</evidence>
<proteinExistence type="predicted"/>
<accession>A0A443LMI5</accession>
<dbReference type="PROSITE" id="PS50943">
    <property type="entry name" value="HTH_CROC1"/>
    <property type="match status" value="1"/>
</dbReference>
<reference evidence="5 6" key="1">
    <citation type="submission" date="2019-01" db="EMBL/GenBank/DDBJ databases">
        <title>Sinorhodobacter populi sp. nov. isolated from the symptomatic bark tissue of Populus euramericana canker.</title>
        <authorList>
            <person name="Xu G."/>
        </authorList>
    </citation>
    <scope>NUCLEOTIDE SEQUENCE [LARGE SCALE GENOMIC DNA]</scope>
    <source>
        <strain evidence="5 6">CGMCC 1.12963</strain>
    </source>
</reference>
<keyword evidence="3" id="KW-0804">Transcription</keyword>
<evidence type="ECO:0000313" key="5">
    <source>
        <dbReference type="EMBL" id="RWR50366.1"/>
    </source>
</evidence>
<dbReference type="InterPro" id="IPR039418">
    <property type="entry name" value="LexA-like"/>
</dbReference>
<gene>
    <name evidence="5" type="ORF">EOW66_15295</name>
</gene>
<dbReference type="SMART" id="SM00530">
    <property type="entry name" value="HTH_XRE"/>
    <property type="match status" value="1"/>
</dbReference>
<evidence type="ECO:0000259" key="4">
    <source>
        <dbReference type="PROSITE" id="PS50943"/>
    </source>
</evidence>
<name>A0A443LMI5_9RHOB</name>
<dbReference type="SUPFAM" id="SSF47413">
    <property type="entry name" value="lambda repressor-like DNA-binding domains"/>
    <property type="match status" value="1"/>
</dbReference>
<dbReference type="PANTHER" id="PTHR40661">
    <property type="match status" value="1"/>
</dbReference>
<protein>
    <submittedName>
        <fullName evidence="5">Helix-turn-helix domain-containing protein</fullName>
    </submittedName>
</protein>
<keyword evidence="6" id="KW-1185">Reference proteome</keyword>
<comment type="caution">
    <text evidence="5">The sequence shown here is derived from an EMBL/GenBank/DDBJ whole genome shotgun (WGS) entry which is preliminary data.</text>
</comment>
<keyword evidence="2" id="KW-0238">DNA-binding</keyword>
<dbReference type="Proteomes" id="UP000288071">
    <property type="component" value="Unassembled WGS sequence"/>
</dbReference>
<dbReference type="GO" id="GO:0003677">
    <property type="term" value="F:DNA binding"/>
    <property type="evidence" value="ECO:0007669"/>
    <property type="project" value="UniProtKB-KW"/>
</dbReference>
<dbReference type="Gene3D" id="1.10.260.40">
    <property type="entry name" value="lambda repressor-like DNA-binding domains"/>
    <property type="match status" value="1"/>
</dbReference>
<dbReference type="InterPro" id="IPR036286">
    <property type="entry name" value="LexA/Signal_pep-like_sf"/>
</dbReference>
<reference evidence="6" key="2">
    <citation type="submission" date="2019-01" db="EMBL/GenBank/DDBJ databases">
        <title>Sinorhodobacter populi sp. nov. isolated from the symptomatic bark tissue of Populus euramericana canker.</title>
        <authorList>
            <person name="Li Y."/>
        </authorList>
    </citation>
    <scope>NUCLEOTIDE SEQUENCE [LARGE SCALE GENOMIC DNA]</scope>
    <source>
        <strain evidence="6">CGMCC 1.12963</strain>
    </source>
</reference>
<dbReference type="InterPro" id="IPR001387">
    <property type="entry name" value="Cro/C1-type_HTH"/>
</dbReference>
<evidence type="ECO:0000256" key="2">
    <source>
        <dbReference type="ARBA" id="ARBA00023125"/>
    </source>
</evidence>
<dbReference type="Gene3D" id="2.10.109.10">
    <property type="entry name" value="Umud Fragment, subunit A"/>
    <property type="match status" value="1"/>
</dbReference>
<dbReference type="InterPro" id="IPR010982">
    <property type="entry name" value="Lambda_DNA-bd_dom_sf"/>
</dbReference>